<dbReference type="GO" id="GO:0051301">
    <property type="term" value="P:cell division"/>
    <property type="evidence" value="ECO:0007669"/>
    <property type="project" value="UniProtKB-KW"/>
</dbReference>
<dbReference type="InterPro" id="IPR013221">
    <property type="entry name" value="Mur_ligase_cen"/>
</dbReference>
<evidence type="ECO:0000256" key="3">
    <source>
        <dbReference type="ARBA" id="ARBA00004752"/>
    </source>
</evidence>
<dbReference type="Gene3D" id="3.40.1190.10">
    <property type="entry name" value="Mur-like, catalytic domain"/>
    <property type="match status" value="1"/>
</dbReference>
<comment type="pathway">
    <text evidence="3 19">Cell wall biogenesis; peptidoglycan biosynthesis.</text>
</comment>
<dbReference type="GO" id="GO:0005524">
    <property type="term" value="F:ATP binding"/>
    <property type="evidence" value="ECO:0007669"/>
    <property type="project" value="UniProtKB-UniRule"/>
</dbReference>
<dbReference type="GO" id="GO:0005737">
    <property type="term" value="C:cytoplasm"/>
    <property type="evidence" value="ECO:0007669"/>
    <property type="project" value="UniProtKB-SubCell"/>
</dbReference>
<dbReference type="GO" id="GO:0008763">
    <property type="term" value="F:UDP-N-acetylmuramate-L-alanine ligase activity"/>
    <property type="evidence" value="ECO:0007669"/>
    <property type="project" value="UniProtKB-UniRule"/>
</dbReference>
<evidence type="ECO:0000256" key="18">
    <source>
        <dbReference type="ARBA" id="ARBA00079022"/>
    </source>
</evidence>
<keyword evidence="7 19" id="KW-0963">Cytoplasm</keyword>
<evidence type="ECO:0000259" key="21">
    <source>
        <dbReference type="Pfam" id="PF02875"/>
    </source>
</evidence>
<name>A0A1Y0IE20_9GAMM</name>
<dbReference type="FunFam" id="3.40.1190.10:FF:000001">
    <property type="entry name" value="UDP-N-acetylmuramate--L-alanine ligase"/>
    <property type="match status" value="1"/>
</dbReference>
<dbReference type="InterPro" id="IPR050061">
    <property type="entry name" value="MurCDEF_pg_biosynth"/>
</dbReference>
<dbReference type="KEGG" id="ome:OLMES_4696"/>
<evidence type="ECO:0000256" key="4">
    <source>
        <dbReference type="ARBA" id="ARBA00010416"/>
    </source>
</evidence>
<keyword evidence="11 19" id="KW-0067">ATP-binding</keyword>
<evidence type="ECO:0000256" key="15">
    <source>
        <dbReference type="ARBA" id="ARBA00023316"/>
    </source>
</evidence>
<dbReference type="InterPro" id="IPR036565">
    <property type="entry name" value="Mur-like_cat_sf"/>
</dbReference>
<comment type="function">
    <text evidence="1 19">Cell wall formation.</text>
</comment>
<evidence type="ECO:0000256" key="12">
    <source>
        <dbReference type="ARBA" id="ARBA00022960"/>
    </source>
</evidence>
<proteinExistence type="inferred from homology"/>
<evidence type="ECO:0000256" key="10">
    <source>
        <dbReference type="ARBA" id="ARBA00022741"/>
    </source>
</evidence>
<comment type="catalytic activity">
    <reaction evidence="16 19">
        <text>UDP-N-acetyl-alpha-D-muramate + L-alanine + ATP = UDP-N-acetyl-alpha-D-muramoyl-L-alanine + ADP + phosphate + H(+)</text>
        <dbReference type="Rhea" id="RHEA:23372"/>
        <dbReference type="ChEBI" id="CHEBI:15378"/>
        <dbReference type="ChEBI" id="CHEBI:30616"/>
        <dbReference type="ChEBI" id="CHEBI:43474"/>
        <dbReference type="ChEBI" id="CHEBI:57972"/>
        <dbReference type="ChEBI" id="CHEBI:70757"/>
        <dbReference type="ChEBI" id="CHEBI:83898"/>
        <dbReference type="ChEBI" id="CHEBI:456216"/>
        <dbReference type="EC" id="6.3.2.8"/>
    </reaction>
</comment>
<evidence type="ECO:0000313" key="23">
    <source>
        <dbReference type="EMBL" id="ARU58691.1"/>
    </source>
</evidence>
<dbReference type="GO" id="GO:0008360">
    <property type="term" value="P:regulation of cell shape"/>
    <property type="evidence" value="ECO:0007669"/>
    <property type="project" value="UniProtKB-KW"/>
</dbReference>
<evidence type="ECO:0000313" key="24">
    <source>
        <dbReference type="Proteomes" id="UP000196027"/>
    </source>
</evidence>
<dbReference type="PANTHER" id="PTHR43445:SF3">
    <property type="entry name" value="UDP-N-ACETYLMURAMATE--L-ALANINE LIGASE"/>
    <property type="match status" value="1"/>
</dbReference>
<dbReference type="EMBL" id="CP021425">
    <property type="protein sequence ID" value="ARU58691.1"/>
    <property type="molecule type" value="Genomic_DNA"/>
</dbReference>
<dbReference type="GO" id="GO:0009252">
    <property type="term" value="P:peptidoglycan biosynthetic process"/>
    <property type="evidence" value="ECO:0007669"/>
    <property type="project" value="UniProtKB-UniRule"/>
</dbReference>
<dbReference type="SUPFAM" id="SSF53623">
    <property type="entry name" value="MurD-like peptide ligases, catalytic domain"/>
    <property type="match status" value="1"/>
</dbReference>
<dbReference type="InterPro" id="IPR036615">
    <property type="entry name" value="Mur_ligase_C_dom_sf"/>
</dbReference>
<dbReference type="Gene3D" id="3.40.50.720">
    <property type="entry name" value="NAD(P)-binding Rossmann-like Domain"/>
    <property type="match status" value="1"/>
</dbReference>
<reference evidence="23 24" key="1">
    <citation type="submission" date="2017-05" db="EMBL/GenBank/DDBJ databases">
        <title>Genomic insights into alkan degradation activity of Oleiphilus messinensis.</title>
        <authorList>
            <person name="Kozyavkin S.A."/>
            <person name="Slesarev A.I."/>
            <person name="Golyshin P.N."/>
            <person name="Korzhenkov A."/>
            <person name="Golyshina O.N."/>
            <person name="Toshchakov S.V."/>
        </authorList>
    </citation>
    <scope>NUCLEOTIDE SEQUENCE [LARGE SCALE GENOMIC DNA]</scope>
    <source>
        <strain evidence="23 24">ME102</strain>
    </source>
</reference>
<dbReference type="HAMAP" id="MF_00046">
    <property type="entry name" value="MurC"/>
    <property type="match status" value="1"/>
</dbReference>
<dbReference type="AlphaFoldDB" id="A0A1Y0IE20"/>
<dbReference type="UniPathway" id="UPA00219"/>
<evidence type="ECO:0000256" key="1">
    <source>
        <dbReference type="ARBA" id="ARBA00003921"/>
    </source>
</evidence>
<evidence type="ECO:0000256" key="19">
    <source>
        <dbReference type="HAMAP-Rule" id="MF_00046"/>
    </source>
</evidence>
<evidence type="ECO:0000256" key="5">
    <source>
        <dbReference type="ARBA" id="ARBA00012211"/>
    </source>
</evidence>
<keyword evidence="13 19" id="KW-0573">Peptidoglycan synthesis</keyword>
<feature type="domain" description="Mur ligase N-terminal catalytic" evidence="20">
    <location>
        <begin position="22"/>
        <end position="120"/>
    </location>
</feature>
<evidence type="ECO:0000256" key="2">
    <source>
        <dbReference type="ARBA" id="ARBA00004496"/>
    </source>
</evidence>
<feature type="binding site" evidence="19">
    <location>
        <begin position="127"/>
        <end position="133"/>
    </location>
    <ligand>
        <name>ATP</name>
        <dbReference type="ChEBI" id="CHEBI:30616"/>
    </ligand>
</feature>
<dbReference type="FunFam" id="3.40.50.720:FF:000046">
    <property type="entry name" value="UDP-N-acetylmuramate--L-alanine ligase"/>
    <property type="match status" value="1"/>
</dbReference>
<dbReference type="Proteomes" id="UP000196027">
    <property type="component" value="Chromosome"/>
</dbReference>
<evidence type="ECO:0000256" key="6">
    <source>
        <dbReference type="ARBA" id="ARBA00021749"/>
    </source>
</evidence>
<keyword evidence="10 19" id="KW-0547">Nucleotide-binding</keyword>
<evidence type="ECO:0000256" key="9">
    <source>
        <dbReference type="ARBA" id="ARBA00022618"/>
    </source>
</evidence>
<keyword evidence="9 19" id="KW-0132">Cell division</keyword>
<keyword evidence="24" id="KW-1185">Reference proteome</keyword>
<evidence type="ECO:0000256" key="13">
    <source>
        <dbReference type="ARBA" id="ARBA00022984"/>
    </source>
</evidence>
<keyword evidence="14 19" id="KW-0131">Cell cycle</keyword>
<keyword evidence="12 19" id="KW-0133">Cell shape</keyword>
<dbReference type="SUPFAM" id="SSF51984">
    <property type="entry name" value="MurCD N-terminal domain"/>
    <property type="match status" value="1"/>
</dbReference>
<comment type="similarity">
    <text evidence="4 19">Belongs to the MurCDEF family.</text>
</comment>
<evidence type="ECO:0000259" key="20">
    <source>
        <dbReference type="Pfam" id="PF01225"/>
    </source>
</evidence>
<keyword evidence="8 19" id="KW-0436">Ligase</keyword>
<evidence type="ECO:0000256" key="7">
    <source>
        <dbReference type="ARBA" id="ARBA00022490"/>
    </source>
</evidence>
<dbReference type="InterPro" id="IPR004101">
    <property type="entry name" value="Mur_ligase_C"/>
</dbReference>
<comment type="pathway">
    <text evidence="17">Glycan biosynthesis.</text>
</comment>
<dbReference type="InterPro" id="IPR005758">
    <property type="entry name" value="UDP-N-AcMur_Ala_ligase_MurC"/>
</dbReference>
<evidence type="ECO:0000256" key="8">
    <source>
        <dbReference type="ARBA" id="ARBA00022598"/>
    </source>
</evidence>
<dbReference type="Pfam" id="PF02875">
    <property type="entry name" value="Mur_ligase_C"/>
    <property type="match status" value="1"/>
</dbReference>
<comment type="subcellular location">
    <subcellularLocation>
        <location evidence="2 19">Cytoplasm</location>
    </subcellularLocation>
</comment>
<sequence>MSNQGHSENTVPEVPEMRRIKKIHFVGIGGAGMCGIAEVLMNLGYTISGSDLKASLVTDRLASLGATIFLGHQSENVENADVVVVSSAVNEENPEVAKARSLRIPVVPRAEMLAELMRYRHGIAVAGTHGKTTTTSLLASVFGEAKLDPTFVIGGKLNSAGTNAKLGGSRYLIAEADESDASFLHLTPMIAVVTNIDADHMHTYGGDFSKLTQTFIDFLHNLPFYGAAVVCIDDINVQEIIPAISRSVITYGTKPEADFCATDIVQDGMQVRFTVKRPGTAKDLRITLNMPGHHNVLNALATIAVATDEGVEDDAIVSGLANFAGVGRRFQVYGEYETSRGRVMLVDDYGHHPREVEAVIEAIRSGWPEKRVVMIYQPHRYSRTCDLYEDFVRVLSQVDVLLLLDVYPAGETPIPGADSRSLCRSIRQRGHIDPIFAEDGADLETILKTVLQDGDLLLTQGAGDINAIAKRLAEAGIIVDD</sequence>
<dbReference type="Gene3D" id="3.90.190.20">
    <property type="entry name" value="Mur ligase, C-terminal domain"/>
    <property type="match status" value="1"/>
</dbReference>
<feature type="domain" description="Mur ligase C-terminal" evidence="21">
    <location>
        <begin position="328"/>
        <end position="463"/>
    </location>
</feature>
<gene>
    <name evidence="19" type="primary">murC</name>
    <name evidence="23" type="ORF">OLMES_4696</name>
</gene>
<dbReference type="GO" id="GO:0071555">
    <property type="term" value="P:cell wall organization"/>
    <property type="evidence" value="ECO:0007669"/>
    <property type="project" value="UniProtKB-KW"/>
</dbReference>
<evidence type="ECO:0000256" key="14">
    <source>
        <dbReference type="ARBA" id="ARBA00023306"/>
    </source>
</evidence>
<dbReference type="Pfam" id="PF08245">
    <property type="entry name" value="Mur_ligase_M"/>
    <property type="match status" value="1"/>
</dbReference>
<dbReference type="NCBIfam" id="TIGR01082">
    <property type="entry name" value="murC"/>
    <property type="match status" value="1"/>
</dbReference>
<accession>A0A1Y0IE20</accession>
<evidence type="ECO:0000256" key="17">
    <source>
        <dbReference type="ARBA" id="ARBA00060592"/>
    </source>
</evidence>
<protein>
    <recommendedName>
        <fullName evidence="6 19">UDP-N-acetylmuramate--L-alanine ligase</fullName>
        <ecNumber evidence="5 19">6.3.2.8</ecNumber>
    </recommendedName>
    <alternativeName>
        <fullName evidence="18 19">UDP-N-acetylmuramoyl-L-alanine synthetase</fullName>
    </alternativeName>
</protein>
<evidence type="ECO:0000259" key="22">
    <source>
        <dbReference type="Pfam" id="PF08245"/>
    </source>
</evidence>
<dbReference type="SUPFAM" id="SSF53244">
    <property type="entry name" value="MurD-like peptide ligases, peptide-binding domain"/>
    <property type="match status" value="1"/>
</dbReference>
<feature type="domain" description="Mur ligase central" evidence="22">
    <location>
        <begin position="125"/>
        <end position="306"/>
    </location>
</feature>
<dbReference type="InterPro" id="IPR000713">
    <property type="entry name" value="Mur_ligase_N"/>
</dbReference>
<evidence type="ECO:0000256" key="16">
    <source>
        <dbReference type="ARBA" id="ARBA00047833"/>
    </source>
</evidence>
<dbReference type="EC" id="6.3.2.8" evidence="5 19"/>
<keyword evidence="15 19" id="KW-0961">Cell wall biogenesis/degradation</keyword>
<organism evidence="23 24">
    <name type="scientific">Oleiphilus messinensis</name>
    <dbReference type="NCBI Taxonomy" id="141451"/>
    <lineage>
        <taxon>Bacteria</taxon>
        <taxon>Pseudomonadati</taxon>
        <taxon>Pseudomonadota</taxon>
        <taxon>Gammaproteobacteria</taxon>
        <taxon>Oceanospirillales</taxon>
        <taxon>Oleiphilaceae</taxon>
        <taxon>Oleiphilus</taxon>
    </lineage>
</organism>
<dbReference type="PANTHER" id="PTHR43445">
    <property type="entry name" value="UDP-N-ACETYLMURAMATE--L-ALANINE LIGASE-RELATED"/>
    <property type="match status" value="1"/>
</dbReference>
<dbReference type="Pfam" id="PF01225">
    <property type="entry name" value="Mur_ligase"/>
    <property type="match status" value="1"/>
</dbReference>
<evidence type="ECO:0000256" key="11">
    <source>
        <dbReference type="ARBA" id="ARBA00022840"/>
    </source>
</evidence>